<keyword evidence="2" id="KW-1185">Reference proteome</keyword>
<evidence type="ECO:0000313" key="2">
    <source>
        <dbReference type="Proteomes" id="UP001163255"/>
    </source>
</evidence>
<gene>
    <name evidence="1" type="ORF">NX720_15105</name>
</gene>
<evidence type="ECO:0000313" key="1">
    <source>
        <dbReference type="EMBL" id="UYM14227.1"/>
    </source>
</evidence>
<name>A0ABY6GNC0_9GAMM</name>
<dbReference type="Proteomes" id="UP001163255">
    <property type="component" value="Chromosome"/>
</dbReference>
<sequence>MATRVVIITEQYDRRAMAAIASVFNIQQTREMILSYLSPPDFCSLASALSSAAIPKGPRPSIDRYIMHQGLMRLERSSSDLRSASIETVADIIRKFKKHIAITYSANNSLEPVIENRRRVVDLHITEVLVSDYGIFGTSRERSLARTNLFSFELGTVGEGLVAVGAAGDKVFLINSQWGLGRGKDDYMLIVYAPSYEKLLDYMIRHFCFSREIITPVVHRMWKNRDEHKEPDFETSGGWLHTG</sequence>
<protein>
    <submittedName>
        <fullName evidence="1">Uncharacterized protein</fullName>
    </submittedName>
</protein>
<proteinExistence type="predicted"/>
<dbReference type="RefSeq" id="WP_262595629.1">
    <property type="nucleotide sequence ID" value="NZ_CP103300.1"/>
</dbReference>
<organism evidence="1 2">
    <name type="scientific">Endozoicomonas euniceicola</name>
    <dbReference type="NCBI Taxonomy" id="1234143"/>
    <lineage>
        <taxon>Bacteria</taxon>
        <taxon>Pseudomonadati</taxon>
        <taxon>Pseudomonadota</taxon>
        <taxon>Gammaproteobacteria</taxon>
        <taxon>Oceanospirillales</taxon>
        <taxon>Endozoicomonadaceae</taxon>
        <taxon>Endozoicomonas</taxon>
    </lineage>
</organism>
<dbReference type="EMBL" id="CP103300">
    <property type="protein sequence ID" value="UYM14227.1"/>
    <property type="molecule type" value="Genomic_DNA"/>
</dbReference>
<accession>A0ABY6GNC0</accession>
<reference evidence="1" key="1">
    <citation type="submission" date="2022-10" db="EMBL/GenBank/DDBJ databases">
        <title>Completed Genome Sequence of two octocoral isolated bacterium, Endozoicomonas euniceicola EF212T and Endozoicomonas gorgoniicola PS125T.</title>
        <authorList>
            <person name="Chiou Y.-J."/>
            <person name="Chen Y.-H."/>
        </authorList>
    </citation>
    <scope>NUCLEOTIDE SEQUENCE</scope>
    <source>
        <strain evidence="1">EF212</strain>
    </source>
</reference>